<dbReference type="InterPro" id="IPR043134">
    <property type="entry name" value="GTP-CH-I_N"/>
</dbReference>
<evidence type="ECO:0000256" key="13">
    <source>
        <dbReference type="ARBA" id="ARBA00023007"/>
    </source>
</evidence>
<evidence type="ECO:0000256" key="2">
    <source>
        <dbReference type="ARBA" id="ARBA00005080"/>
    </source>
</evidence>
<dbReference type="InterPro" id="IPR001474">
    <property type="entry name" value="GTP_CycHdrlase_I"/>
</dbReference>
<dbReference type="Gene3D" id="3.30.1130.10">
    <property type="match status" value="1"/>
</dbReference>
<evidence type="ECO:0000256" key="11">
    <source>
        <dbReference type="ARBA" id="ARBA00022801"/>
    </source>
</evidence>
<dbReference type="EMBL" id="GGYP01003350">
    <property type="protein sequence ID" value="MDE48121.1"/>
    <property type="molecule type" value="Transcribed_RNA"/>
</dbReference>
<dbReference type="NCBIfam" id="NF006825">
    <property type="entry name" value="PRK09347.1-2"/>
    <property type="match status" value="1"/>
</dbReference>
<dbReference type="Gene3D" id="3.40.640.10">
    <property type="entry name" value="Type I PLP-dependent aspartate aminotransferase-like (Major domain)"/>
    <property type="match status" value="1"/>
</dbReference>
<dbReference type="PANTHER" id="PTHR11999:SF167">
    <property type="entry name" value="AROMATIC-L-AMINO-ACID DECARBOXYLASE"/>
    <property type="match status" value="1"/>
</dbReference>
<dbReference type="InterPro" id="IPR043133">
    <property type="entry name" value="GTP-CH-I_C/QueF"/>
</dbReference>
<dbReference type="FunFam" id="3.90.1150.10:FF:000018">
    <property type="entry name" value="Histidine decarboxylase"/>
    <property type="match status" value="1"/>
</dbReference>
<dbReference type="InterPro" id="IPR010977">
    <property type="entry name" value="Aromatic_deC"/>
</dbReference>
<keyword evidence="14" id="KW-0342">GTP-binding</keyword>
<dbReference type="SUPFAM" id="SSF55620">
    <property type="entry name" value="Tetrahydrobiopterin biosynthesis enzymes-like"/>
    <property type="match status" value="1"/>
</dbReference>
<dbReference type="CDD" id="cd00642">
    <property type="entry name" value="GTP_cyclohydro1"/>
    <property type="match status" value="1"/>
</dbReference>
<dbReference type="GO" id="GO:0030170">
    <property type="term" value="F:pyridoxal phosphate binding"/>
    <property type="evidence" value="ECO:0007669"/>
    <property type="project" value="InterPro"/>
</dbReference>
<evidence type="ECO:0000256" key="15">
    <source>
        <dbReference type="ARBA" id="ARBA00023239"/>
    </source>
</evidence>
<organism evidence="22">
    <name type="scientific">Aceria tosichella</name>
    <name type="common">wheat curl mite</name>
    <dbReference type="NCBI Taxonomy" id="561515"/>
    <lineage>
        <taxon>Eukaryota</taxon>
        <taxon>Metazoa</taxon>
        <taxon>Ecdysozoa</taxon>
        <taxon>Arthropoda</taxon>
        <taxon>Chelicerata</taxon>
        <taxon>Arachnida</taxon>
        <taxon>Acari</taxon>
        <taxon>Acariformes</taxon>
        <taxon>Trombidiformes</taxon>
        <taxon>Prostigmata</taxon>
        <taxon>Eupodina</taxon>
        <taxon>Eriophyoidea</taxon>
        <taxon>Eriophyidae</taxon>
        <taxon>Eriophyinae</taxon>
        <taxon>Aceriini</taxon>
        <taxon>Aceria</taxon>
    </lineage>
</organism>
<evidence type="ECO:0000256" key="19">
    <source>
        <dbReference type="ARBA" id="ARBA00041275"/>
    </source>
</evidence>
<comment type="cofactor">
    <cofactor evidence="1 20">
        <name>pyridoxal 5'-phosphate</name>
        <dbReference type="ChEBI" id="CHEBI:597326"/>
    </cofactor>
</comment>
<evidence type="ECO:0000256" key="14">
    <source>
        <dbReference type="ARBA" id="ARBA00023134"/>
    </source>
</evidence>
<dbReference type="InterPro" id="IPR020602">
    <property type="entry name" value="GTP_CycHdrlase_I_dom"/>
</dbReference>
<dbReference type="PROSITE" id="PS00860">
    <property type="entry name" value="GTP_CYCLOHYDROL_1_2"/>
    <property type="match status" value="1"/>
</dbReference>
<dbReference type="FunFam" id="3.30.1130.10:FF:000012">
    <property type="entry name" value="GTP cyclohydrolase 1"/>
    <property type="match status" value="1"/>
</dbReference>
<dbReference type="GO" id="GO:0003934">
    <property type="term" value="F:GTP cyclohydrolase I activity"/>
    <property type="evidence" value="ECO:0007669"/>
    <property type="project" value="UniProtKB-EC"/>
</dbReference>
<dbReference type="GO" id="GO:0005525">
    <property type="term" value="F:GTP binding"/>
    <property type="evidence" value="ECO:0007669"/>
    <property type="project" value="UniProtKB-KW"/>
</dbReference>
<dbReference type="Gene3D" id="3.90.1150.10">
    <property type="entry name" value="Aspartate Aminotransferase, domain 1"/>
    <property type="match status" value="1"/>
</dbReference>
<dbReference type="InterPro" id="IPR021115">
    <property type="entry name" value="Pyridoxal-P_BS"/>
</dbReference>
<reference evidence="22" key="1">
    <citation type="submission" date="2018-10" db="EMBL/GenBank/DDBJ databases">
        <title>Transcriptome assembly of Aceria tosichella (Wheat curl mite) Type 2.</title>
        <authorList>
            <person name="Scully E.D."/>
            <person name="Geib S.M."/>
            <person name="Palmer N.A."/>
            <person name="Gupta A.K."/>
            <person name="Sarath G."/>
            <person name="Tatineni S."/>
        </authorList>
    </citation>
    <scope>NUCLEOTIDE SEQUENCE</scope>
    <source>
        <strain evidence="22">LincolnNE</strain>
    </source>
</reference>
<dbReference type="GO" id="GO:0006729">
    <property type="term" value="P:tetrahydrobiopterin biosynthetic process"/>
    <property type="evidence" value="ECO:0007669"/>
    <property type="project" value="UniProtKB-KW"/>
</dbReference>
<keyword evidence="11" id="KW-0378">Hydrolase</keyword>
<dbReference type="GO" id="GO:0006520">
    <property type="term" value="P:amino acid metabolic process"/>
    <property type="evidence" value="ECO:0007669"/>
    <property type="project" value="InterPro"/>
</dbReference>
<evidence type="ECO:0000256" key="17">
    <source>
        <dbReference type="ARBA" id="ARBA00038886"/>
    </source>
</evidence>
<proteinExistence type="inferred from homology"/>
<dbReference type="PROSITE" id="PS00392">
    <property type="entry name" value="DDC_GAD_HDC_YDC"/>
    <property type="match status" value="1"/>
</dbReference>
<evidence type="ECO:0000256" key="7">
    <source>
        <dbReference type="ARBA" id="ARBA00017272"/>
    </source>
</evidence>
<dbReference type="Gene3D" id="1.10.286.10">
    <property type="match status" value="1"/>
</dbReference>
<dbReference type="PRINTS" id="PR00800">
    <property type="entry name" value="YHDCRBOXLASE"/>
</dbReference>
<dbReference type="GO" id="GO:0019752">
    <property type="term" value="P:carboxylic acid metabolic process"/>
    <property type="evidence" value="ECO:0007669"/>
    <property type="project" value="InterPro"/>
</dbReference>
<dbReference type="AlphaFoldDB" id="A0A6G1SD25"/>
<feature type="domain" description="GTP cyclohydrolase I" evidence="21">
    <location>
        <begin position="595"/>
        <end position="772"/>
    </location>
</feature>
<dbReference type="FunFam" id="1.20.1340.10:FF:000001">
    <property type="entry name" value="Histidine decarboxylase"/>
    <property type="match status" value="1"/>
</dbReference>
<dbReference type="Pfam" id="PF00282">
    <property type="entry name" value="Pyridoxal_deC"/>
    <property type="match status" value="2"/>
</dbReference>
<dbReference type="NCBIfam" id="NF006826">
    <property type="entry name" value="PRK09347.1-3"/>
    <property type="match status" value="1"/>
</dbReference>
<dbReference type="GO" id="GO:0042423">
    <property type="term" value="P:catecholamine biosynthetic process"/>
    <property type="evidence" value="ECO:0007669"/>
    <property type="project" value="UniProtKB-KW"/>
</dbReference>
<evidence type="ECO:0000256" key="5">
    <source>
        <dbReference type="ARBA" id="ARBA00011738"/>
    </source>
</evidence>
<dbReference type="Pfam" id="PF01227">
    <property type="entry name" value="GTP_cyclohydroI"/>
    <property type="match status" value="1"/>
</dbReference>
<accession>A0A6G1SD25</accession>
<evidence type="ECO:0000256" key="10">
    <source>
        <dbReference type="ARBA" id="ARBA00022793"/>
    </source>
</evidence>
<dbReference type="EC" id="3.5.4.16" evidence="6"/>
<keyword evidence="13" id="KW-0783">Tetrahydrobiopterin biosynthesis</keyword>
<evidence type="ECO:0000256" key="16">
    <source>
        <dbReference type="ARBA" id="ARBA00030854"/>
    </source>
</evidence>
<dbReference type="GO" id="GO:0004058">
    <property type="term" value="F:aromatic-L-amino-acid decarboxylase activity"/>
    <property type="evidence" value="ECO:0007669"/>
    <property type="project" value="UniProtKB-EC"/>
</dbReference>
<dbReference type="PROSITE" id="PS00859">
    <property type="entry name" value="GTP_CYCLOHYDROL_1_1"/>
    <property type="match status" value="1"/>
</dbReference>
<dbReference type="EC" id="4.1.1.28" evidence="17"/>
<dbReference type="PANTHER" id="PTHR11999">
    <property type="entry name" value="GROUP II PYRIDOXAL-5-PHOSPHATE DECARBOXYLASE"/>
    <property type="match status" value="1"/>
</dbReference>
<evidence type="ECO:0000256" key="3">
    <source>
        <dbReference type="ARBA" id="ARBA00008085"/>
    </source>
</evidence>
<dbReference type="CDD" id="cd06450">
    <property type="entry name" value="DOPA_deC_like"/>
    <property type="match status" value="1"/>
</dbReference>
<keyword evidence="9" id="KW-0547">Nucleotide-binding</keyword>
<name>A0A6G1SD25_9ACAR</name>
<feature type="modified residue" description="N6-(pyridoxal phosphate)lysine" evidence="20">
    <location>
        <position position="341"/>
    </location>
</feature>
<dbReference type="HAMAP" id="MF_00223">
    <property type="entry name" value="FolE"/>
    <property type="match status" value="1"/>
</dbReference>
<evidence type="ECO:0000256" key="9">
    <source>
        <dbReference type="ARBA" id="ARBA00022741"/>
    </source>
</evidence>
<evidence type="ECO:0000256" key="12">
    <source>
        <dbReference type="ARBA" id="ARBA00022898"/>
    </source>
</evidence>
<dbReference type="InterPro" id="IPR018234">
    <property type="entry name" value="GTP_CycHdrlase_I_CS"/>
</dbReference>
<evidence type="ECO:0000313" key="22">
    <source>
        <dbReference type="EMBL" id="MDE48121.1"/>
    </source>
</evidence>
<dbReference type="GO" id="GO:0042427">
    <property type="term" value="P:serotonin biosynthetic process"/>
    <property type="evidence" value="ECO:0007669"/>
    <property type="project" value="TreeGrafter"/>
</dbReference>
<dbReference type="SUPFAM" id="SSF53383">
    <property type="entry name" value="PLP-dependent transferases"/>
    <property type="match status" value="1"/>
</dbReference>
<dbReference type="InterPro" id="IPR015422">
    <property type="entry name" value="PyrdxlP-dep_Trfase_small"/>
</dbReference>
<gene>
    <name evidence="22" type="primary">Ddc_1</name>
    <name evidence="22" type="ORF">g.16083</name>
</gene>
<evidence type="ECO:0000256" key="20">
    <source>
        <dbReference type="PIRSR" id="PIRSR602129-50"/>
    </source>
</evidence>
<evidence type="ECO:0000256" key="8">
    <source>
        <dbReference type="ARBA" id="ARBA00022584"/>
    </source>
</evidence>
<evidence type="ECO:0000256" key="18">
    <source>
        <dbReference type="ARBA" id="ARBA00040968"/>
    </source>
</evidence>
<comment type="similarity">
    <text evidence="3">Belongs to the GTP cyclohydrolase I family.</text>
</comment>
<dbReference type="InterPro" id="IPR015424">
    <property type="entry name" value="PyrdxlP-dep_Trfase"/>
</dbReference>
<keyword evidence="12 20" id="KW-0663">Pyridoxal phosphate</keyword>
<dbReference type="NCBIfam" id="TIGR00063">
    <property type="entry name" value="folE"/>
    <property type="match status" value="1"/>
</dbReference>
<sequence length="774" mass="86851">MDAKEFRKAAHELIDFVIDYVENVRDRPVLPSVEPGYLSPLLPDKPPYLREPWSKIMPDIERYIMPGMTHWHSPKFHAYFPTAQSYPSLLGDLLSGALGCVGFSWIASPACTELEMKVLDWLADMLGLPSHFKFSEPGHGGGVIHGTASEATLVALLVARSNALAALSKFDQNNNDPETAVDYNMGQRMAHQQQQMGPAGASDYMAPPNGWEPGNAMIERLVGYCSDLAHSSVERAGLMGGVKIIGLQSDDNCRLRGSILRQQILEDRSKGLVPFFVVATLGTTSVCTFDDLFELGLVCREFNLWLHVDAAYAGNSFVCPENRHLMRGIEFADSFDVNPHKWLQVNFDCSTFYIRDSRLLVNAFNVDPLYLKHDKQGQIPDYRHWQIPLGRRFRALKVWFVIRSFGVAGLQEYIRNHVRLAKFFEKLVLADQRFEVTHPVTMGLVCFRLKSSNKHNELLVKKINEAKNIYLCPALVKERYIIRFAICAKSTTIEDIEYSWNEIKRLAEIVLRESEIKPSPEVVVSSSLPSADFKPAEQLNKMSATTPTNGASSIGLQTSHLARLNGSIQLPAKVNLNRSISDLSLVSLPRLNDLKTAYANLLEAAGEDIQREGLLKTPERAAKAFQFFTAGYHSDIKEILNNAVFQEDHDEMVIVKDIEMFSLCEHHLVPFIGRVAIGYLPTGKVLGLSKLARIVEVFSRRLQVQERLTRQIAQAMVDAVNPAGVGVVIEAKHMCMVMRGVQKINANTMTSCMLGEFRDNNRTRDEFLSLIRSP</sequence>
<comment type="pathway">
    <text evidence="2">Cofactor biosynthesis; 7,8-dihydroneopterin triphosphate biosynthesis; 7,8-dihydroneopterin triphosphate from GTP: step 1/1.</text>
</comment>
<dbReference type="InterPro" id="IPR015421">
    <property type="entry name" value="PyrdxlP-dep_Trfase_major"/>
</dbReference>
<protein>
    <recommendedName>
        <fullName evidence="18">Aromatic-L-amino-acid decarboxylase</fullName>
        <ecNumber evidence="6">3.5.4.16</ecNumber>
        <ecNumber evidence="17">4.1.1.28</ecNumber>
    </recommendedName>
    <alternativeName>
        <fullName evidence="19">DOPA decarboxylase</fullName>
    </alternativeName>
    <alternativeName>
        <fullName evidence="7">GTP cyclohydrolase 1</fullName>
    </alternativeName>
    <alternativeName>
        <fullName evidence="16">GTP cyclohydrolase I</fullName>
    </alternativeName>
</protein>
<evidence type="ECO:0000259" key="21">
    <source>
        <dbReference type="Pfam" id="PF01227"/>
    </source>
</evidence>
<comment type="subunit">
    <text evidence="5">Homodimer.</text>
</comment>
<dbReference type="InterPro" id="IPR002129">
    <property type="entry name" value="PyrdxlP-dep_de-COase"/>
</dbReference>
<dbReference type="Gene3D" id="1.20.1340.10">
    <property type="entry name" value="dopa decarboxylase, N-terminal domain"/>
    <property type="match status" value="1"/>
</dbReference>
<comment type="similarity">
    <text evidence="4">Belongs to the group II decarboxylase family.</text>
</comment>
<keyword evidence="10" id="KW-0210">Decarboxylase</keyword>
<keyword evidence="8" id="KW-0127">Catecholamine biosynthesis</keyword>
<keyword evidence="15" id="KW-0456">Lyase</keyword>
<dbReference type="UniPathway" id="UPA00848">
    <property type="reaction ID" value="UER00151"/>
</dbReference>
<evidence type="ECO:0000256" key="1">
    <source>
        <dbReference type="ARBA" id="ARBA00001933"/>
    </source>
</evidence>
<evidence type="ECO:0000256" key="6">
    <source>
        <dbReference type="ARBA" id="ARBA00012715"/>
    </source>
</evidence>
<dbReference type="GO" id="GO:0046654">
    <property type="term" value="P:tetrahydrofolate biosynthetic process"/>
    <property type="evidence" value="ECO:0007669"/>
    <property type="project" value="InterPro"/>
</dbReference>
<evidence type="ECO:0000256" key="4">
    <source>
        <dbReference type="ARBA" id="ARBA00009533"/>
    </source>
</evidence>
<dbReference type="GO" id="GO:0005737">
    <property type="term" value="C:cytoplasm"/>
    <property type="evidence" value="ECO:0007669"/>
    <property type="project" value="TreeGrafter"/>
</dbReference>